<dbReference type="AlphaFoldDB" id="K0S2G5"/>
<protein>
    <submittedName>
        <fullName evidence="2">Uncharacterized protein</fullName>
    </submittedName>
</protein>
<gene>
    <name evidence="2" type="ORF">THAOC_20803</name>
</gene>
<dbReference type="EMBL" id="AGNL01023799">
    <property type="protein sequence ID" value="EJK59029.1"/>
    <property type="molecule type" value="Genomic_DNA"/>
</dbReference>
<name>K0S2G5_THAOC</name>
<sequence>MSPPTIASAKPPGEAVRTKSGVQGAGQQSEPGGRAAPGRRGSGGRTNDAGLTTRSPDAPIAPGGSSVGLRDVAATCRCRAILLLLDETVSGVVASDASPWTRSAIGGPHLSPDAPSENTPRVDLPRPKTDAASAPGGTLRGKTRGGGGAVVPSDPRRSTFVPRFTGTLAFASPHRPPGDGAARPLPLKYGQVSEYGRPERPGRAAASVPPRLPLSLVVRPGGRPPSGLALLQSSERISAGARRLLPRPPPRAAASVPPVPPRHGRRRSVPGVFFSSRVPPARAASDFGTSLQCAACPFFASPQGEAAVVLVHAVI</sequence>
<accession>K0S2G5</accession>
<feature type="compositionally biased region" description="Pro residues" evidence="1">
    <location>
        <begin position="246"/>
        <end position="261"/>
    </location>
</feature>
<feature type="region of interest" description="Disordered" evidence="1">
    <location>
        <begin position="1"/>
        <end position="68"/>
    </location>
</feature>
<dbReference type="Proteomes" id="UP000266841">
    <property type="component" value="Unassembled WGS sequence"/>
</dbReference>
<proteinExistence type="predicted"/>
<evidence type="ECO:0000256" key="1">
    <source>
        <dbReference type="SAM" id="MobiDB-lite"/>
    </source>
</evidence>
<feature type="region of interest" description="Disordered" evidence="1">
    <location>
        <begin position="243"/>
        <end position="268"/>
    </location>
</feature>
<comment type="caution">
    <text evidence="2">The sequence shown here is derived from an EMBL/GenBank/DDBJ whole genome shotgun (WGS) entry which is preliminary data.</text>
</comment>
<reference evidence="2 3" key="1">
    <citation type="journal article" date="2012" name="Genome Biol.">
        <title>Genome and low-iron response of an oceanic diatom adapted to chronic iron limitation.</title>
        <authorList>
            <person name="Lommer M."/>
            <person name="Specht M."/>
            <person name="Roy A.S."/>
            <person name="Kraemer L."/>
            <person name="Andreson R."/>
            <person name="Gutowska M.A."/>
            <person name="Wolf J."/>
            <person name="Bergner S.V."/>
            <person name="Schilhabel M.B."/>
            <person name="Klostermeier U.C."/>
            <person name="Beiko R.G."/>
            <person name="Rosenstiel P."/>
            <person name="Hippler M."/>
            <person name="Laroche J."/>
        </authorList>
    </citation>
    <scope>NUCLEOTIDE SEQUENCE [LARGE SCALE GENOMIC DNA]</scope>
    <source>
        <strain evidence="2 3">CCMP1005</strain>
    </source>
</reference>
<evidence type="ECO:0000313" key="2">
    <source>
        <dbReference type="EMBL" id="EJK59029.1"/>
    </source>
</evidence>
<feature type="non-terminal residue" evidence="2">
    <location>
        <position position="315"/>
    </location>
</feature>
<organism evidence="2 3">
    <name type="scientific">Thalassiosira oceanica</name>
    <name type="common">Marine diatom</name>
    <dbReference type="NCBI Taxonomy" id="159749"/>
    <lineage>
        <taxon>Eukaryota</taxon>
        <taxon>Sar</taxon>
        <taxon>Stramenopiles</taxon>
        <taxon>Ochrophyta</taxon>
        <taxon>Bacillariophyta</taxon>
        <taxon>Coscinodiscophyceae</taxon>
        <taxon>Thalassiosirophycidae</taxon>
        <taxon>Thalassiosirales</taxon>
        <taxon>Thalassiosiraceae</taxon>
        <taxon>Thalassiosira</taxon>
    </lineage>
</organism>
<feature type="region of interest" description="Disordered" evidence="1">
    <location>
        <begin position="99"/>
        <end position="158"/>
    </location>
</feature>
<evidence type="ECO:0000313" key="3">
    <source>
        <dbReference type="Proteomes" id="UP000266841"/>
    </source>
</evidence>
<keyword evidence="3" id="KW-1185">Reference proteome</keyword>